<dbReference type="SUPFAM" id="SSF81301">
    <property type="entry name" value="Nucleotidyltransferase"/>
    <property type="match status" value="1"/>
</dbReference>
<protein>
    <recommendedName>
        <fullName evidence="3">Nucleotidyltransferase</fullName>
    </recommendedName>
</protein>
<name>A0A0M4CXU5_9BACT</name>
<reference evidence="1 2" key="1">
    <citation type="submission" date="2015-07" db="EMBL/GenBank/DDBJ databases">
        <title>Isolation and Genomic Characterization of a Novel Halophilic Metal-Reducing Deltaproteobacterium from the Deep Subsurface.</title>
        <authorList>
            <person name="Badalamenti J.P."/>
            <person name="Summers Z.M."/>
            <person name="Gralnick J.A."/>
            <person name="Bond D.R."/>
        </authorList>
    </citation>
    <scope>NUCLEOTIDE SEQUENCE [LARGE SCALE GENOMIC DNA]</scope>
    <source>
        <strain evidence="1 2">WTL</strain>
    </source>
</reference>
<gene>
    <name evidence="1" type="ORF">DSOUD_2367</name>
</gene>
<organism evidence="1 2">
    <name type="scientific">Desulfuromonas soudanensis</name>
    <dbReference type="NCBI Taxonomy" id="1603606"/>
    <lineage>
        <taxon>Bacteria</taxon>
        <taxon>Pseudomonadati</taxon>
        <taxon>Thermodesulfobacteriota</taxon>
        <taxon>Desulfuromonadia</taxon>
        <taxon>Desulfuromonadales</taxon>
        <taxon>Desulfuromonadaceae</taxon>
        <taxon>Desulfuromonas</taxon>
    </lineage>
</organism>
<accession>A0A0M4CXU5</accession>
<keyword evidence="2" id="KW-1185">Reference proteome</keyword>
<dbReference type="AlphaFoldDB" id="A0A0M4CXU5"/>
<evidence type="ECO:0000313" key="2">
    <source>
        <dbReference type="Proteomes" id="UP000057158"/>
    </source>
</evidence>
<dbReference type="OrthoDB" id="9816370at2"/>
<dbReference type="Proteomes" id="UP000057158">
    <property type="component" value="Chromosome"/>
</dbReference>
<dbReference type="Gene3D" id="3.30.460.40">
    <property type="match status" value="1"/>
</dbReference>
<dbReference type="RefSeq" id="WP_053551158.1">
    <property type="nucleotide sequence ID" value="NZ_CP010802.1"/>
</dbReference>
<dbReference type="STRING" id="1603606.DSOUD_2367"/>
<dbReference type="KEGG" id="des:DSOUD_2367"/>
<dbReference type="PATRIC" id="fig|1603606.3.peg.2566"/>
<proteinExistence type="predicted"/>
<sequence length="179" mass="20415">MNFRATLQQLLSSFVEAEIGYALIGGYAVGLWGVARGTVDIDFLVVRDDLPLLDQIMKKCGFNLIHRSENVSQFSSSAGGIAFLHAFRHHTRTMLARAVERSIFEGEILVRVLRPDDLIGMKIQAMANDPDRIPLDRYDIEELMRLHGSTLDWLLVEEYFDLFEMPNLFAELKTKYAPH</sequence>
<evidence type="ECO:0008006" key="3">
    <source>
        <dbReference type="Google" id="ProtNLM"/>
    </source>
</evidence>
<dbReference type="InterPro" id="IPR043519">
    <property type="entry name" value="NT_sf"/>
</dbReference>
<dbReference type="EMBL" id="CP010802">
    <property type="protein sequence ID" value="ALC17128.1"/>
    <property type="molecule type" value="Genomic_DNA"/>
</dbReference>
<evidence type="ECO:0000313" key="1">
    <source>
        <dbReference type="EMBL" id="ALC17128.1"/>
    </source>
</evidence>